<keyword evidence="1" id="KW-1133">Transmembrane helix</keyword>
<sequence length="525" mass="57283">MNRIAWRALAAHLATMAFGLAGLTIAMRRPDLWSHSQMAADVYAFGTRYAGAVQIILAAVAVLAFGIATLGLRRTAIFFGCATTLSLASELIGTGTGWPFGNYSYTSGLGYKILDRVPFTIPLSWFYMGLASYLIGIELFRALKGRLGVAVRLLAGVWLLVVWDLVLDPAMAHETLSARFWVWHETGPYHGMPLQNFAGWAFTALAFMGLSRLLWRSDPVLTGRPLFPVVVYQANLAFAVVLCASVGLWSAIALGLAAGGLPALVPLLRARERRTSRAHGHPRSRRAVDLALRLGAGAVLRGWQISVSNEDRLPPSGPAVLAVRHEHHLYDACALLAVSPRPLRFVVALDWVRARWQRFVMERLCQLAGWPVILRPQRFQLPDPPAVYSTEEVQRYLVGGLREALNRLAEGEIVVVFPEGFPVVDPHTPGARDRLGHAFHPGVVWVACQAARKCGVPIPVVPVGLRYDPFGNKRVEVQFGPPVVVNETTDQNTALAAIEAEVRALSAPVPEPAYTYGAYSGEGGR</sequence>
<keyword evidence="1" id="KW-0472">Membrane</keyword>
<evidence type="ECO:0000256" key="1">
    <source>
        <dbReference type="SAM" id="Phobius"/>
    </source>
</evidence>
<feature type="transmembrane region" description="Helical" evidence="1">
    <location>
        <begin position="77"/>
        <end position="99"/>
    </location>
</feature>
<feature type="transmembrane region" description="Helical" evidence="1">
    <location>
        <begin position="197"/>
        <end position="214"/>
    </location>
</feature>
<dbReference type="SUPFAM" id="SSF69593">
    <property type="entry name" value="Glycerol-3-phosphate (1)-acyltransferase"/>
    <property type="match status" value="1"/>
</dbReference>
<feature type="domain" description="Phospholipid/glycerol acyltransferase" evidence="2">
    <location>
        <begin position="319"/>
        <end position="468"/>
    </location>
</feature>
<dbReference type="PANTHER" id="PTHR39419:SF1">
    <property type="entry name" value="SLL0814 PROTEIN"/>
    <property type="match status" value="1"/>
</dbReference>
<organism evidence="3">
    <name type="scientific">Thermorudis peleae</name>
    <dbReference type="NCBI Taxonomy" id="1382356"/>
    <lineage>
        <taxon>Bacteria</taxon>
        <taxon>Pseudomonadati</taxon>
        <taxon>Thermomicrobiota</taxon>
        <taxon>Thermomicrobia</taxon>
        <taxon>Thermomicrobia incertae sedis</taxon>
        <taxon>Thermorudis</taxon>
    </lineage>
</organism>
<dbReference type="GO" id="GO:0016746">
    <property type="term" value="F:acyltransferase activity"/>
    <property type="evidence" value="ECO:0007669"/>
    <property type="project" value="InterPro"/>
</dbReference>
<dbReference type="Pfam" id="PF01553">
    <property type="entry name" value="Acyltransferase"/>
    <property type="match status" value="1"/>
</dbReference>
<name>A0A831TCN3_9BACT</name>
<dbReference type="InterPro" id="IPR002123">
    <property type="entry name" value="Plipid/glycerol_acylTrfase"/>
</dbReference>
<gene>
    <name evidence="3" type="ORF">ENP34_14570</name>
</gene>
<evidence type="ECO:0000313" key="3">
    <source>
        <dbReference type="EMBL" id="HEG92640.1"/>
    </source>
</evidence>
<evidence type="ECO:0000259" key="2">
    <source>
        <dbReference type="SMART" id="SM00563"/>
    </source>
</evidence>
<feature type="transmembrane region" description="Helical" evidence="1">
    <location>
        <begin position="119"/>
        <end position="140"/>
    </location>
</feature>
<dbReference type="Pfam" id="PF04240">
    <property type="entry name" value="Caroten_synth"/>
    <property type="match status" value="1"/>
</dbReference>
<comment type="caution">
    <text evidence="3">The sequence shown here is derived from an EMBL/GenBank/DDBJ whole genome shotgun (WGS) entry which is preliminary data.</text>
</comment>
<dbReference type="PANTHER" id="PTHR39419">
    <property type="entry name" value="SLL0814 PROTEIN"/>
    <property type="match status" value="1"/>
</dbReference>
<dbReference type="InterPro" id="IPR007354">
    <property type="entry name" value="CruF-like"/>
</dbReference>
<dbReference type="AlphaFoldDB" id="A0A831TCN3"/>
<feature type="transmembrane region" description="Helical" evidence="1">
    <location>
        <begin position="147"/>
        <end position="166"/>
    </location>
</feature>
<dbReference type="SMART" id="SM00563">
    <property type="entry name" value="PlsC"/>
    <property type="match status" value="1"/>
</dbReference>
<keyword evidence="1" id="KW-0812">Transmembrane</keyword>
<dbReference type="CDD" id="cd07989">
    <property type="entry name" value="LPLAT_AGPAT-like"/>
    <property type="match status" value="1"/>
</dbReference>
<proteinExistence type="predicted"/>
<feature type="transmembrane region" description="Helical" evidence="1">
    <location>
        <begin position="50"/>
        <end position="70"/>
    </location>
</feature>
<protein>
    <submittedName>
        <fullName evidence="3">Carotenoid biosynthesis protein</fullName>
    </submittedName>
</protein>
<accession>A0A831TCN3</accession>
<reference evidence="3" key="1">
    <citation type="journal article" date="2020" name="mSystems">
        <title>Genome- and Community-Level Interaction Insights into Carbon Utilization and Element Cycling Functions of Hydrothermarchaeota in Hydrothermal Sediment.</title>
        <authorList>
            <person name="Zhou Z."/>
            <person name="Liu Y."/>
            <person name="Xu W."/>
            <person name="Pan J."/>
            <person name="Luo Z.H."/>
            <person name="Li M."/>
        </authorList>
    </citation>
    <scope>NUCLEOTIDE SEQUENCE [LARGE SCALE GENOMIC DNA]</scope>
    <source>
        <strain evidence="3">SpSt-210</strain>
    </source>
</reference>
<dbReference type="EMBL" id="DSIY01000337">
    <property type="protein sequence ID" value="HEG92640.1"/>
    <property type="molecule type" value="Genomic_DNA"/>
</dbReference>